<dbReference type="InterPro" id="IPR015943">
    <property type="entry name" value="WD40/YVTN_repeat-like_dom_sf"/>
</dbReference>
<evidence type="ECO:0000256" key="1">
    <source>
        <dbReference type="ARBA" id="ARBA00022574"/>
    </source>
</evidence>
<keyword evidence="6" id="KW-0808">Transferase</keyword>
<keyword evidence="1 3" id="KW-0853">WD repeat</keyword>
<feature type="repeat" description="WD" evidence="3">
    <location>
        <begin position="817"/>
        <end position="858"/>
    </location>
</feature>
<dbReference type="PROSITE" id="PS00108">
    <property type="entry name" value="PROTEIN_KINASE_ST"/>
    <property type="match status" value="1"/>
</dbReference>
<dbReference type="SUPFAM" id="SSF56112">
    <property type="entry name" value="Protein kinase-like (PK-like)"/>
    <property type="match status" value="1"/>
</dbReference>
<evidence type="ECO:0000256" key="4">
    <source>
        <dbReference type="SAM" id="Phobius"/>
    </source>
</evidence>
<dbReference type="GO" id="GO:0004674">
    <property type="term" value="F:protein serine/threonine kinase activity"/>
    <property type="evidence" value="ECO:0007669"/>
    <property type="project" value="UniProtKB-EC"/>
</dbReference>
<dbReference type="Pfam" id="PF00069">
    <property type="entry name" value="Pkinase"/>
    <property type="match status" value="1"/>
</dbReference>
<dbReference type="InterPro" id="IPR011009">
    <property type="entry name" value="Kinase-like_dom_sf"/>
</dbReference>
<dbReference type="PROSITE" id="PS50294">
    <property type="entry name" value="WD_REPEATS_REGION"/>
    <property type="match status" value="5"/>
</dbReference>
<keyword evidence="4" id="KW-0812">Transmembrane</keyword>
<accession>A0A518BGZ5</accession>
<dbReference type="SMART" id="SM00320">
    <property type="entry name" value="WD40"/>
    <property type="match status" value="13"/>
</dbReference>
<keyword evidence="7" id="KW-1185">Reference proteome</keyword>
<feature type="transmembrane region" description="Helical" evidence="4">
    <location>
        <begin position="378"/>
        <end position="402"/>
    </location>
</feature>
<dbReference type="GO" id="GO:0005524">
    <property type="term" value="F:ATP binding"/>
    <property type="evidence" value="ECO:0007669"/>
    <property type="project" value="InterPro"/>
</dbReference>
<dbReference type="InterPro" id="IPR001680">
    <property type="entry name" value="WD40_rpt"/>
</dbReference>
<dbReference type="CDD" id="cd14014">
    <property type="entry name" value="STKc_PknB_like"/>
    <property type="match status" value="1"/>
</dbReference>
<dbReference type="InterPro" id="IPR008271">
    <property type="entry name" value="Ser/Thr_kinase_AS"/>
</dbReference>
<gene>
    <name evidence="6" type="primary">pknB_14</name>
    <name evidence="6" type="ORF">Pla133_12590</name>
</gene>
<evidence type="ECO:0000313" key="6">
    <source>
        <dbReference type="EMBL" id="QDU66193.1"/>
    </source>
</evidence>
<keyword evidence="2" id="KW-0677">Repeat</keyword>
<name>A0A518BGZ5_9BACT</name>
<proteinExistence type="predicted"/>
<dbReference type="EC" id="2.7.11.1" evidence="6"/>
<dbReference type="InterPro" id="IPR036322">
    <property type="entry name" value="WD40_repeat_dom_sf"/>
</dbReference>
<dbReference type="SUPFAM" id="SSF50998">
    <property type="entry name" value="Quinoprotein alcohol dehydrogenase-like"/>
    <property type="match status" value="1"/>
</dbReference>
<feature type="domain" description="Protein kinase" evidence="5">
    <location>
        <begin position="72"/>
        <end position="350"/>
    </location>
</feature>
<dbReference type="PANTHER" id="PTHR19848">
    <property type="entry name" value="WD40 REPEAT PROTEIN"/>
    <property type="match status" value="1"/>
</dbReference>
<feature type="repeat" description="WD" evidence="3">
    <location>
        <begin position="550"/>
        <end position="591"/>
    </location>
</feature>
<protein>
    <submittedName>
        <fullName evidence="6">Serine/threonine-protein kinase PknB</fullName>
        <ecNumber evidence="6">2.7.11.1</ecNumber>
    </submittedName>
</protein>
<feature type="repeat" description="WD" evidence="3">
    <location>
        <begin position="735"/>
        <end position="776"/>
    </location>
</feature>
<dbReference type="EMBL" id="CP036287">
    <property type="protein sequence ID" value="QDU66193.1"/>
    <property type="molecule type" value="Genomic_DNA"/>
</dbReference>
<evidence type="ECO:0000256" key="3">
    <source>
        <dbReference type="PROSITE-ProRule" id="PRU00221"/>
    </source>
</evidence>
<feature type="repeat" description="WD" evidence="3">
    <location>
        <begin position="940"/>
        <end position="981"/>
    </location>
</feature>
<evidence type="ECO:0000256" key="2">
    <source>
        <dbReference type="ARBA" id="ARBA00022737"/>
    </source>
</evidence>
<feature type="repeat" description="WD" evidence="3">
    <location>
        <begin position="643"/>
        <end position="684"/>
    </location>
</feature>
<reference evidence="6 7" key="1">
    <citation type="submission" date="2019-02" db="EMBL/GenBank/DDBJ databases">
        <title>Deep-cultivation of Planctomycetes and their phenomic and genomic characterization uncovers novel biology.</title>
        <authorList>
            <person name="Wiegand S."/>
            <person name="Jogler M."/>
            <person name="Boedeker C."/>
            <person name="Pinto D."/>
            <person name="Vollmers J."/>
            <person name="Rivas-Marin E."/>
            <person name="Kohn T."/>
            <person name="Peeters S.H."/>
            <person name="Heuer A."/>
            <person name="Rast P."/>
            <person name="Oberbeckmann S."/>
            <person name="Bunk B."/>
            <person name="Jeske O."/>
            <person name="Meyerdierks A."/>
            <person name="Storesund J.E."/>
            <person name="Kallscheuer N."/>
            <person name="Luecker S."/>
            <person name="Lage O.M."/>
            <person name="Pohl T."/>
            <person name="Merkel B.J."/>
            <person name="Hornburger P."/>
            <person name="Mueller R.-W."/>
            <person name="Bruemmer F."/>
            <person name="Labrenz M."/>
            <person name="Spormann A.M."/>
            <person name="Op den Camp H."/>
            <person name="Overmann J."/>
            <person name="Amann R."/>
            <person name="Jetten M.S.M."/>
            <person name="Mascher T."/>
            <person name="Medema M.H."/>
            <person name="Devos D.P."/>
            <person name="Kaster A.-K."/>
            <person name="Ovreas L."/>
            <person name="Rohde M."/>
            <person name="Galperin M.Y."/>
            <person name="Jogler C."/>
        </authorList>
    </citation>
    <scope>NUCLEOTIDE SEQUENCE [LARGE SCALE GENOMIC DNA]</scope>
    <source>
        <strain evidence="6 7">Pla133</strain>
    </source>
</reference>
<dbReference type="InterPro" id="IPR019775">
    <property type="entry name" value="WD40_repeat_CS"/>
</dbReference>
<dbReference type="SMART" id="SM00220">
    <property type="entry name" value="S_TKc"/>
    <property type="match status" value="1"/>
</dbReference>
<keyword evidence="6" id="KW-0418">Kinase</keyword>
<dbReference type="Gene3D" id="2.130.10.10">
    <property type="entry name" value="YVTN repeat-like/Quinoprotein amine dehydrogenase"/>
    <property type="match status" value="6"/>
</dbReference>
<dbReference type="Pfam" id="PF00400">
    <property type="entry name" value="WD40"/>
    <property type="match status" value="8"/>
</dbReference>
<organism evidence="6 7">
    <name type="scientific">Engelhardtia mirabilis</name>
    <dbReference type="NCBI Taxonomy" id="2528011"/>
    <lineage>
        <taxon>Bacteria</taxon>
        <taxon>Pseudomonadati</taxon>
        <taxon>Planctomycetota</taxon>
        <taxon>Planctomycetia</taxon>
        <taxon>Planctomycetia incertae sedis</taxon>
        <taxon>Engelhardtia</taxon>
    </lineage>
</organism>
<dbReference type="Gene3D" id="3.30.200.20">
    <property type="entry name" value="Phosphorylase Kinase, domain 1"/>
    <property type="match status" value="1"/>
</dbReference>
<dbReference type="KEGG" id="pbap:Pla133_12590"/>
<dbReference type="InterPro" id="IPR020472">
    <property type="entry name" value="WD40_PAC1"/>
</dbReference>
<evidence type="ECO:0000259" key="5">
    <source>
        <dbReference type="PROSITE" id="PS50011"/>
    </source>
</evidence>
<dbReference type="RefSeq" id="WP_145063526.1">
    <property type="nucleotide sequence ID" value="NZ_CP036287.1"/>
</dbReference>
<dbReference type="PROSITE" id="PS00678">
    <property type="entry name" value="WD_REPEATS_1"/>
    <property type="match status" value="2"/>
</dbReference>
<keyword evidence="4" id="KW-0472">Membrane</keyword>
<dbReference type="Proteomes" id="UP000316921">
    <property type="component" value="Chromosome"/>
</dbReference>
<dbReference type="PRINTS" id="PR00320">
    <property type="entry name" value="GPROTEINBRPT"/>
</dbReference>
<sequence length="1167" mass="125540">MDHDELARAACLVDFLELYVADVERGSTRELEHYTRRFPGHEELVAREFEALRARSTGTAASPIPLPDLPGYRVLRELGHGGQGTVFLAEDLDLARPVALKVVRTTFGRPTATQRARFEREVGILAGLDHPGICAVYRAHLDHDPPFVAMRYVAGPTLEKLLTGDGPSGRAPSGSIECTPTEREELERLLAFFEAAARALHAAHETGILHRDVKPANIVCGDGGRPVLLDFGLARPLDDGGHHVTRTGELFGTPAYMSPEQFLELPEALDRRTDVFSLGVTLFECLTGRRPFDAPSQLQLERSIREDPLPRASRYNPSLPSELEVVLAAAMEKDVRRRYATALDLAEDLARVRERRPIHARPSSLLLRSRRWTQRNPVAAMTVLLLTLAAIGLSAALAGLSLESAKTQAALRLAESRNLAAAALTSLERDPVGALEQALASHDLEPGVHSRAALFRALADLQVERRILIPDVANAAAFSPDGGSMAMFGDRGNRLLVIDLPGGRPALDLTLPGHSQAVDVTNGATQVAIGLIDGRTLLYDRRDGYEARVLAAGEGAVRSVAFSPDGSLLACGRDDDLVHLWDTETDRQVGTLAGSLGPPCGLAFSPDGSWLASWVKELRDLPDRPDPTVRLWDVPGRRLAATLEGHQARVTMARFSADGTLLASASDDATVRVWELPAGRCKYLFQHPGSVKDLAFRPDGKELATAFDPGEPGFSESGGARVFDLADGSLRFELSGHESRAVSSIDWTADGQRIATGCYDGTARVWDSTDGRELACIRANEGIVNGVRWSASGQLFVRYKWSLSVIQPEGNVGMPRLTGHAAPIVAAAFSPGGARVATADTDGVTLVHDARSGSLLARLEAGPDAVLQLAWYDERHLLTGSKAGRCRKFDVDSGRCAWDLAVGDEPVALLAMLSYSAGFLVSSGADLFRFDLGGAGRLVFRGHAAELRCLDVSPDGAWVATGAADRSARVWDLATGACLNVLSEWLPTAYETERNVDSVLFHPDGRSLVAASQDGCVRQYRLPGGDLERSIGPVTRFGRLRWLDEGQRIACMAKWSSSIQALSLDTFQFTQVFPTVMGRMLALDTSPDRALVLTAATDGSTLLWTTEDMSAWASVKGHSGPVMSAAFSPDGTCFLTASADGTARLWPTDPAAVARAKCVALTLQAPP</sequence>
<dbReference type="PROSITE" id="PS50011">
    <property type="entry name" value="PROTEIN_KINASE_DOM"/>
    <property type="match status" value="1"/>
</dbReference>
<dbReference type="InterPro" id="IPR000719">
    <property type="entry name" value="Prot_kinase_dom"/>
</dbReference>
<dbReference type="SUPFAM" id="SSF50978">
    <property type="entry name" value="WD40 repeat-like"/>
    <property type="match status" value="1"/>
</dbReference>
<dbReference type="CDD" id="cd00200">
    <property type="entry name" value="WD40"/>
    <property type="match status" value="2"/>
</dbReference>
<dbReference type="InterPro" id="IPR011047">
    <property type="entry name" value="Quinoprotein_ADH-like_sf"/>
</dbReference>
<dbReference type="Gene3D" id="1.10.510.10">
    <property type="entry name" value="Transferase(Phosphotransferase) domain 1"/>
    <property type="match status" value="1"/>
</dbReference>
<keyword evidence="4" id="KW-1133">Transmembrane helix</keyword>
<evidence type="ECO:0000313" key="7">
    <source>
        <dbReference type="Proteomes" id="UP000316921"/>
    </source>
</evidence>
<dbReference type="PROSITE" id="PS50082">
    <property type="entry name" value="WD_REPEATS_2"/>
    <property type="match status" value="6"/>
</dbReference>
<dbReference type="AlphaFoldDB" id="A0A518BGZ5"/>
<feature type="repeat" description="WD" evidence="3">
    <location>
        <begin position="1115"/>
        <end position="1146"/>
    </location>
</feature>
<dbReference type="PANTHER" id="PTHR19848:SF8">
    <property type="entry name" value="F-BOX AND WD REPEAT DOMAIN CONTAINING 7"/>
    <property type="match status" value="1"/>
</dbReference>